<dbReference type="AlphaFoldDB" id="A0A225CEG3"/>
<dbReference type="OrthoDB" id="3771266at2"/>
<dbReference type="SUPFAM" id="SSF53474">
    <property type="entry name" value="alpha/beta-Hydrolases"/>
    <property type="match status" value="1"/>
</dbReference>
<dbReference type="RefSeq" id="WP_094126524.1">
    <property type="nucleotide sequence ID" value="NZ_CP040788.1"/>
</dbReference>
<dbReference type="InterPro" id="IPR050266">
    <property type="entry name" value="AB_hydrolase_sf"/>
</dbReference>
<dbReference type="InterPro" id="IPR000639">
    <property type="entry name" value="Epox_hydrolase-like"/>
</dbReference>
<dbReference type="PRINTS" id="PR00412">
    <property type="entry name" value="EPOXHYDRLASE"/>
</dbReference>
<keyword evidence="1 3" id="KW-0378">Hydrolase</keyword>
<dbReference type="GO" id="GO:0016020">
    <property type="term" value="C:membrane"/>
    <property type="evidence" value="ECO:0007669"/>
    <property type="project" value="TreeGrafter"/>
</dbReference>
<dbReference type="InterPro" id="IPR000073">
    <property type="entry name" value="AB_hydrolase_1"/>
</dbReference>
<accession>A0A225CEG3</accession>
<dbReference type="EMBL" id="MZMQ01000001">
    <property type="protein sequence ID" value="OQJ62135.1"/>
    <property type="molecule type" value="Genomic_DNA"/>
</dbReference>
<keyword evidence="4" id="KW-1185">Reference proteome</keyword>
<feature type="domain" description="AB hydrolase-1" evidence="2">
    <location>
        <begin position="25"/>
        <end position="264"/>
    </location>
</feature>
<dbReference type="Proteomes" id="UP000215316">
    <property type="component" value="Unassembled WGS sequence"/>
</dbReference>
<organism evidence="3 4">
    <name type="scientific">Clavibacter tessellarius</name>
    <dbReference type="NCBI Taxonomy" id="31965"/>
    <lineage>
        <taxon>Bacteria</taxon>
        <taxon>Bacillati</taxon>
        <taxon>Actinomycetota</taxon>
        <taxon>Actinomycetes</taxon>
        <taxon>Micrococcales</taxon>
        <taxon>Microbacteriaceae</taxon>
        <taxon>Clavibacter</taxon>
    </lineage>
</organism>
<reference evidence="3" key="1">
    <citation type="submission" date="2017-08" db="EMBL/GenBank/DDBJ databases">
        <title>Genomes of multiple Clavibacter strains from different subspecies.</title>
        <authorList>
            <person name="Yuan X.-K."/>
            <person name="Li X.-S."/>
            <person name="Nie J."/>
            <person name="De Boer S.H."/>
        </authorList>
    </citation>
    <scope>NUCLEOTIDE SEQUENCE [LARGE SCALE GENOMIC DNA]</scope>
    <source>
        <strain evidence="3">ATCC 33566</strain>
    </source>
</reference>
<comment type="caution">
    <text evidence="3">The sequence shown here is derived from an EMBL/GenBank/DDBJ whole genome shotgun (WGS) entry which is preliminary data.</text>
</comment>
<dbReference type="Pfam" id="PF00561">
    <property type="entry name" value="Abhydrolase_1"/>
    <property type="match status" value="1"/>
</dbReference>
<sequence>MTTSTSTLAVADGTLAYEIHGSDGPLVVLAHGMGDDRRSWDAVVPDLVAAGHRVAAVDLRGCGGSSAAWSSYGQGDIAGDLIALVRHLGGPAALVGHSIAGGAATIAASREPELVRALVEVGPFTRKQSVAIRDLGVAAYRRGALRLMGAVMLGSRGMWRRYLELATPGRRPADWDARLARIDAMLREPGRMTALKRMGVSGTAESDPALAGIRVPVLVLQGSADPDWVDPRAEADAIVAALPAGLGRVQMVEGAGHYPHVQEPAAVAAGIVSFLGAVRA</sequence>
<dbReference type="PANTHER" id="PTHR43798:SF31">
    <property type="entry name" value="AB HYDROLASE SUPERFAMILY PROTEIN YCLE"/>
    <property type="match status" value="1"/>
</dbReference>
<gene>
    <name evidence="3" type="ORF">B5P24_03440</name>
</gene>
<evidence type="ECO:0000259" key="2">
    <source>
        <dbReference type="Pfam" id="PF00561"/>
    </source>
</evidence>
<dbReference type="InterPro" id="IPR029058">
    <property type="entry name" value="AB_hydrolase_fold"/>
</dbReference>
<name>A0A225CEG3_9MICO</name>
<evidence type="ECO:0000313" key="4">
    <source>
        <dbReference type="Proteomes" id="UP000215316"/>
    </source>
</evidence>
<dbReference type="PANTHER" id="PTHR43798">
    <property type="entry name" value="MONOACYLGLYCEROL LIPASE"/>
    <property type="match status" value="1"/>
</dbReference>
<dbReference type="GO" id="GO:0016787">
    <property type="term" value="F:hydrolase activity"/>
    <property type="evidence" value="ECO:0007669"/>
    <property type="project" value="UniProtKB-KW"/>
</dbReference>
<evidence type="ECO:0000313" key="3">
    <source>
        <dbReference type="EMBL" id="OQJ62135.1"/>
    </source>
</evidence>
<evidence type="ECO:0000256" key="1">
    <source>
        <dbReference type="ARBA" id="ARBA00022801"/>
    </source>
</evidence>
<protein>
    <submittedName>
        <fullName evidence="3">Alpha/beta hydrolase</fullName>
    </submittedName>
</protein>
<dbReference type="Gene3D" id="3.40.50.1820">
    <property type="entry name" value="alpha/beta hydrolase"/>
    <property type="match status" value="1"/>
</dbReference>
<proteinExistence type="predicted"/>